<evidence type="ECO:0000313" key="2">
    <source>
        <dbReference type="EMBL" id="GIN96684.1"/>
    </source>
</evidence>
<gene>
    <name evidence="2" type="ORF">J6TS1_25540</name>
</gene>
<evidence type="ECO:0000313" key="3">
    <source>
        <dbReference type="Proteomes" id="UP000680670"/>
    </source>
</evidence>
<feature type="chain" id="PRO_5046852059" evidence="1">
    <location>
        <begin position="22"/>
        <end position="46"/>
    </location>
</feature>
<comment type="caution">
    <text evidence="2">The sequence shown here is derived from an EMBL/GenBank/DDBJ whole genome shotgun (WGS) entry which is preliminary data.</text>
</comment>
<name>A0ABQ4KYF5_SIMTE</name>
<dbReference type="EMBL" id="BORJ01000006">
    <property type="protein sequence ID" value="GIN96684.1"/>
    <property type="molecule type" value="Genomic_DNA"/>
</dbReference>
<keyword evidence="3" id="KW-1185">Reference proteome</keyword>
<sequence length="46" mass="5171">MRQRLWIICLMIPLALLSACSGGNQNNQDAEEKDIPEILEVKLESS</sequence>
<protein>
    <submittedName>
        <fullName evidence="2">Uncharacterized protein</fullName>
    </submittedName>
</protein>
<proteinExistence type="predicted"/>
<dbReference type="PROSITE" id="PS51257">
    <property type="entry name" value="PROKAR_LIPOPROTEIN"/>
    <property type="match status" value="1"/>
</dbReference>
<feature type="signal peptide" evidence="1">
    <location>
        <begin position="1"/>
        <end position="21"/>
    </location>
</feature>
<dbReference type="RefSeq" id="WP_185830705.1">
    <property type="nucleotide sequence ID" value="NZ_BORJ01000006.1"/>
</dbReference>
<keyword evidence="1" id="KW-0732">Signal</keyword>
<reference evidence="2 3" key="1">
    <citation type="submission" date="2021-03" db="EMBL/GenBank/DDBJ databases">
        <title>Antimicrobial resistance genes in bacteria isolated from Japanese honey, and their potential for conferring macrolide and lincosamide resistance in the American foulbrood pathogen Paenibacillus larvae.</title>
        <authorList>
            <person name="Okamoto M."/>
            <person name="Kumagai M."/>
            <person name="Kanamori H."/>
            <person name="Takamatsu D."/>
        </authorList>
    </citation>
    <scope>NUCLEOTIDE SEQUENCE [LARGE SCALE GENOMIC DNA]</scope>
    <source>
        <strain evidence="2 3">J6TS1</strain>
    </source>
</reference>
<evidence type="ECO:0000256" key="1">
    <source>
        <dbReference type="SAM" id="SignalP"/>
    </source>
</evidence>
<dbReference type="Proteomes" id="UP000680670">
    <property type="component" value="Unassembled WGS sequence"/>
</dbReference>
<accession>A0ABQ4KYF5</accession>
<organism evidence="2 3">
    <name type="scientific">Siminovitchia terrae</name>
    <name type="common">Bacillus terrae</name>
    <dbReference type="NCBI Taxonomy" id="1914933"/>
    <lineage>
        <taxon>Bacteria</taxon>
        <taxon>Bacillati</taxon>
        <taxon>Bacillota</taxon>
        <taxon>Bacilli</taxon>
        <taxon>Bacillales</taxon>
        <taxon>Bacillaceae</taxon>
        <taxon>Siminovitchia</taxon>
    </lineage>
</organism>